<dbReference type="GO" id="GO:0006352">
    <property type="term" value="P:DNA-templated transcription initiation"/>
    <property type="evidence" value="ECO:0007669"/>
    <property type="project" value="InterPro"/>
</dbReference>
<accession>A0A290QED6</accession>
<dbReference type="InterPro" id="IPR013249">
    <property type="entry name" value="RNA_pol_sigma70_r4_t2"/>
</dbReference>
<dbReference type="PANTHER" id="PTHR43133">
    <property type="entry name" value="RNA POLYMERASE ECF-TYPE SIGMA FACTO"/>
    <property type="match status" value="1"/>
</dbReference>
<dbReference type="InterPro" id="IPR007627">
    <property type="entry name" value="RNA_pol_sigma70_r2"/>
</dbReference>
<dbReference type="InterPro" id="IPR036388">
    <property type="entry name" value="WH-like_DNA-bd_sf"/>
</dbReference>
<dbReference type="EMBL" id="CP023344">
    <property type="protein sequence ID" value="ATC65590.1"/>
    <property type="molecule type" value="Genomic_DNA"/>
</dbReference>
<organism evidence="7 8">
    <name type="scientific">Nibricoccus aquaticus</name>
    <dbReference type="NCBI Taxonomy" id="2576891"/>
    <lineage>
        <taxon>Bacteria</taxon>
        <taxon>Pseudomonadati</taxon>
        <taxon>Verrucomicrobiota</taxon>
        <taxon>Opitutia</taxon>
        <taxon>Opitutales</taxon>
        <taxon>Opitutaceae</taxon>
        <taxon>Nibricoccus</taxon>
    </lineage>
</organism>
<comment type="similarity">
    <text evidence="1">Belongs to the sigma-70 factor family. ECF subfamily.</text>
</comment>
<feature type="domain" description="RNA polymerase sigma factor 70 region 4 type 2" evidence="6">
    <location>
        <begin position="110"/>
        <end position="158"/>
    </location>
</feature>
<dbReference type="PANTHER" id="PTHR43133:SF45">
    <property type="entry name" value="RNA POLYMERASE ECF-TYPE SIGMA FACTOR"/>
    <property type="match status" value="1"/>
</dbReference>
<proteinExistence type="inferred from homology"/>
<dbReference type="SUPFAM" id="SSF88946">
    <property type="entry name" value="Sigma2 domain of RNA polymerase sigma factors"/>
    <property type="match status" value="1"/>
</dbReference>
<dbReference type="Gene3D" id="1.10.10.10">
    <property type="entry name" value="Winged helix-like DNA-binding domain superfamily/Winged helix DNA-binding domain"/>
    <property type="match status" value="1"/>
</dbReference>
<feature type="domain" description="RNA polymerase sigma-70 region 2" evidence="5">
    <location>
        <begin position="14"/>
        <end position="80"/>
    </location>
</feature>
<dbReference type="InterPro" id="IPR039425">
    <property type="entry name" value="RNA_pol_sigma-70-like"/>
</dbReference>
<dbReference type="GO" id="GO:0003677">
    <property type="term" value="F:DNA binding"/>
    <property type="evidence" value="ECO:0007669"/>
    <property type="project" value="InterPro"/>
</dbReference>
<dbReference type="Pfam" id="PF08281">
    <property type="entry name" value="Sigma70_r4_2"/>
    <property type="match status" value="1"/>
</dbReference>
<dbReference type="KEGG" id="vbh:CMV30_17460"/>
<dbReference type="Pfam" id="PF04542">
    <property type="entry name" value="Sigma70_r2"/>
    <property type="match status" value="1"/>
</dbReference>
<keyword evidence="4" id="KW-0804">Transcription</keyword>
<dbReference type="SUPFAM" id="SSF88659">
    <property type="entry name" value="Sigma3 and sigma4 domains of RNA polymerase sigma factors"/>
    <property type="match status" value="1"/>
</dbReference>
<dbReference type="OrthoDB" id="9784984at2"/>
<protein>
    <submittedName>
        <fullName evidence="7">RNA polymerase subunit sigma-70</fullName>
    </submittedName>
</protein>
<evidence type="ECO:0000256" key="4">
    <source>
        <dbReference type="ARBA" id="ARBA00023163"/>
    </source>
</evidence>
<evidence type="ECO:0000256" key="1">
    <source>
        <dbReference type="ARBA" id="ARBA00010641"/>
    </source>
</evidence>
<dbReference type="NCBIfam" id="TIGR02937">
    <property type="entry name" value="sigma70-ECF"/>
    <property type="match status" value="1"/>
</dbReference>
<evidence type="ECO:0000259" key="6">
    <source>
        <dbReference type="Pfam" id="PF08281"/>
    </source>
</evidence>
<evidence type="ECO:0000256" key="2">
    <source>
        <dbReference type="ARBA" id="ARBA00023015"/>
    </source>
</evidence>
<evidence type="ECO:0000256" key="3">
    <source>
        <dbReference type="ARBA" id="ARBA00023082"/>
    </source>
</evidence>
<keyword evidence="8" id="KW-1185">Reference proteome</keyword>
<gene>
    <name evidence="7" type="ORF">CMV30_17460</name>
</gene>
<dbReference type="InterPro" id="IPR013324">
    <property type="entry name" value="RNA_pol_sigma_r3/r4-like"/>
</dbReference>
<dbReference type="InterPro" id="IPR014284">
    <property type="entry name" value="RNA_pol_sigma-70_dom"/>
</dbReference>
<keyword evidence="3" id="KW-0731">Sigma factor</keyword>
<keyword evidence="2" id="KW-0805">Transcription regulation</keyword>
<name>A0A290QED6_9BACT</name>
<evidence type="ECO:0000259" key="5">
    <source>
        <dbReference type="Pfam" id="PF04542"/>
    </source>
</evidence>
<evidence type="ECO:0000313" key="8">
    <source>
        <dbReference type="Proteomes" id="UP000217265"/>
    </source>
</evidence>
<evidence type="ECO:0000313" key="7">
    <source>
        <dbReference type="EMBL" id="ATC65590.1"/>
    </source>
</evidence>
<dbReference type="InterPro" id="IPR013325">
    <property type="entry name" value="RNA_pol_sigma_r2"/>
</dbReference>
<dbReference type="AlphaFoldDB" id="A0A290QED6"/>
<dbReference type="Gene3D" id="1.10.1740.10">
    <property type="match status" value="1"/>
</dbReference>
<dbReference type="Proteomes" id="UP000217265">
    <property type="component" value="Chromosome"/>
</dbReference>
<reference evidence="7 8" key="1">
    <citation type="submission" date="2017-09" db="EMBL/GenBank/DDBJ databases">
        <title>Complete genome sequence of Verrucomicrobial strain HZ-65, isolated from freshwater.</title>
        <authorList>
            <person name="Choi A."/>
        </authorList>
    </citation>
    <scope>NUCLEOTIDE SEQUENCE [LARGE SCALE GENOMIC DNA]</scope>
    <source>
        <strain evidence="7 8">HZ-65</strain>
    </source>
</reference>
<dbReference type="GO" id="GO:0016987">
    <property type="term" value="F:sigma factor activity"/>
    <property type="evidence" value="ECO:0007669"/>
    <property type="project" value="UniProtKB-KW"/>
</dbReference>
<sequence>MNDDQQRQIFDWWVKEHRGLLFKIVHAYAFSAHDRDDLFQEIITQVWNSIPRFRGESRVTTWLYRVALNSSLSWTRKERRHRGRTEVLDEHAPVLREPVPPQNRRLEWLHEEIAKMDHVDRSLTLLLLEGCSYREMADILGVSENNIGVKINRLKARLIEKSKETTAHEL</sequence>